<protein>
    <submittedName>
        <fullName evidence="5">GntR family transcriptional regulator</fullName>
    </submittedName>
</protein>
<dbReference type="Gene3D" id="1.20.120.530">
    <property type="entry name" value="GntR ligand-binding domain-like"/>
    <property type="match status" value="1"/>
</dbReference>
<dbReference type="PRINTS" id="PR00035">
    <property type="entry name" value="HTHGNTR"/>
</dbReference>
<dbReference type="InterPro" id="IPR036388">
    <property type="entry name" value="WH-like_DNA-bd_sf"/>
</dbReference>
<dbReference type="GO" id="GO:0003677">
    <property type="term" value="F:DNA binding"/>
    <property type="evidence" value="ECO:0007669"/>
    <property type="project" value="UniProtKB-KW"/>
</dbReference>
<dbReference type="InterPro" id="IPR000524">
    <property type="entry name" value="Tscrpt_reg_HTH_GntR"/>
</dbReference>
<dbReference type="PANTHER" id="PTHR43537:SF44">
    <property type="entry name" value="GNTR FAMILY REGULATORY PROTEIN"/>
    <property type="match status" value="1"/>
</dbReference>
<keyword evidence="6" id="KW-1185">Reference proteome</keyword>
<dbReference type="SUPFAM" id="SSF46785">
    <property type="entry name" value="Winged helix' DNA-binding domain"/>
    <property type="match status" value="1"/>
</dbReference>
<evidence type="ECO:0000256" key="2">
    <source>
        <dbReference type="ARBA" id="ARBA00023125"/>
    </source>
</evidence>
<dbReference type="Proteomes" id="UP000646365">
    <property type="component" value="Unassembled WGS sequence"/>
</dbReference>
<comment type="caution">
    <text evidence="5">The sequence shown here is derived from an EMBL/GenBank/DDBJ whole genome shotgun (WGS) entry which is preliminary data.</text>
</comment>
<dbReference type="PROSITE" id="PS50949">
    <property type="entry name" value="HTH_GNTR"/>
    <property type="match status" value="1"/>
</dbReference>
<evidence type="ECO:0000256" key="1">
    <source>
        <dbReference type="ARBA" id="ARBA00023015"/>
    </source>
</evidence>
<accession>A0A8J2YWE9</accession>
<dbReference type="Pfam" id="PF00392">
    <property type="entry name" value="GntR"/>
    <property type="match status" value="1"/>
</dbReference>
<dbReference type="GO" id="GO:0003700">
    <property type="term" value="F:DNA-binding transcription factor activity"/>
    <property type="evidence" value="ECO:0007669"/>
    <property type="project" value="InterPro"/>
</dbReference>
<evidence type="ECO:0000256" key="3">
    <source>
        <dbReference type="ARBA" id="ARBA00023163"/>
    </source>
</evidence>
<gene>
    <name evidence="5" type="ORF">GCM10011611_41940</name>
</gene>
<dbReference type="CDD" id="cd07377">
    <property type="entry name" value="WHTH_GntR"/>
    <property type="match status" value="1"/>
</dbReference>
<sequence>MAGLPGAIVETLGKKILNGELKPGDVLPAETVYLSQLGVSRTTLREAIKVLAAKGLVLAKPKTGTVVRGREHWNLLDPAVLTWEAASDGFADTLGELFEIRRLVEPEGAALAARRHDAAAALAMQAAFDALGPHADAGAAALDVDITFHLTILQAAGNRYLSSLGAVIDTVIRSTARLALGRPGGLGYSMGLHRAVLDAVLARDEAAARGAMHRLLADAEEDAQQVLERGQ</sequence>
<evidence type="ECO:0000259" key="4">
    <source>
        <dbReference type="PROSITE" id="PS50949"/>
    </source>
</evidence>
<dbReference type="SMART" id="SM00345">
    <property type="entry name" value="HTH_GNTR"/>
    <property type="match status" value="1"/>
</dbReference>
<keyword evidence="1" id="KW-0805">Transcription regulation</keyword>
<organism evidence="5 6">
    <name type="scientific">Aliidongia dinghuensis</name>
    <dbReference type="NCBI Taxonomy" id="1867774"/>
    <lineage>
        <taxon>Bacteria</taxon>
        <taxon>Pseudomonadati</taxon>
        <taxon>Pseudomonadota</taxon>
        <taxon>Alphaproteobacteria</taxon>
        <taxon>Rhodospirillales</taxon>
        <taxon>Dongiaceae</taxon>
        <taxon>Aliidongia</taxon>
    </lineage>
</organism>
<dbReference type="SUPFAM" id="SSF48008">
    <property type="entry name" value="GntR ligand-binding domain-like"/>
    <property type="match status" value="1"/>
</dbReference>
<dbReference type="Gene3D" id="1.10.10.10">
    <property type="entry name" value="Winged helix-like DNA-binding domain superfamily/Winged helix DNA-binding domain"/>
    <property type="match status" value="1"/>
</dbReference>
<evidence type="ECO:0000313" key="5">
    <source>
        <dbReference type="EMBL" id="GGF31382.1"/>
    </source>
</evidence>
<dbReference type="EMBL" id="BMJQ01000011">
    <property type="protein sequence ID" value="GGF31382.1"/>
    <property type="molecule type" value="Genomic_DNA"/>
</dbReference>
<dbReference type="Pfam" id="PF07729">
    <property type="entry name" value="FCD"/>
    <property type="match status" value="1"/>
</dbReference>
<dbReference type="InterPro" id="IPR008920">
    <property type="entry name" value="TF_FadR/GntR_C"/>
</dbReference>
<proteinExistence type="predicted"/>
<keyword evidence="2" id="KW-0238">DNA-binding</keyword>
<dbReference type="PANTHER" id="PTHR43537">
    <property type="entry name" value="TRANSCRIPTIONAL REGULATOR, GNTR FAMILY"/>
    <property type="match status" value="1"/>
</dbReference>
<evidence type="ECO:0000313" key="6">
    <source>
        <dbReference type="Proteomes" id="UP000646365"/>
    </source>
</evidence>
<dbReference type="AlphaFoldDB" id="A0A8J2YWE9"/>
<dbReference type="InterPro" id="IPR011711">
    <property type="entry name" value="GntR_C"/>
</dbReference>
<dbReference type="InterPro" id="IPR036390">
    <property type="entry name" value="WH_DNA-bd_sf"/>
</dbReference>
<dbReference type="SMART" id="SM00895">
    <property type="entry name" value="FCD"/>
    <property type="match status" value="1"/>
</dbReference>
<feature type="domain" description="HTH gntR-type" evidence="4">
    <location>
        <begin position="2"/>
        <end position="70"/>
    </location>
</feature>
<name>A0A8J2YWE9_9PROT</name>
<reference evidence="5" key="2">
    <citation type="submission" date="2020-09" db="EMBL/GenBank/DDBJ databases">
        <authorList>
            <person name="Sun Q."/>
            <person name="Zhou Y."/>
        </authorList>
    </citation>
    <scope>NUCLEOTIDE SEQUENCE</scope>
    <source>
        <strain evidence="5">CGMCC 1.15725</strain>
    </source>
</reference>
<keyword evidence="3" id="KW-0804">Transcription</keyword>
<reference evidence="5" key="1">
    <citation type="journal article" date="2014" name="Int. J. Syst. Evol. Microbiol.">
        <title>Complete genome sequence of Corynebacterium casei LMG S-19264T (=DSM 44701T), isolated from a smear-ripened cheese.</title>
        <authorList>
            <consortium name="US DOE Joint Genome Institute (JGI-PGF)"/>
            <person name="Walter F."/>
            <person name="Albersmeier A."/>
            <person name="Kalinowski J."/>
            <person name="Ruckert C."/>
        </authorList>
    </citation>
    <scope>NUCLEOTIDE SEQUENCE</scope>
    <source>
        <strain evidence="5">CGMCC 1.15725</strain>
    </source>
</reference>